<evidence type="ECO:0000256" key="2">
    <source>
        <dbReference type="ARBA" id="ARBA00012000"/>
    </source>
</evidence>
<comment type="caution">
    <text evidence="6">The sequence shown here is derived from an EMBL/GenBank/DDBJ whole genome shotgun (WGS) entry which is preliminary data.</text>
</comment>
<keyword evidence="4" id="KW-0234">DNA repair</keyword>
<dbReference type="Gene3D" id="1.10.340.30">
    <property type="entry name" value="Hypothetical protein, domain 2"/>
    <property type="match status" value="1"/>
</dbReference>
<keyword evidence="7" id="KW-1185">Reference proteome</keyword>
<evidence type="ECO:0000256" key="1">
    <source>
        <dbReference type="ARBA" id="ARBA00000086"/>
    </source>
</evidence>
<dbReference type="Gene3D" id="1.10.1670.40">
    <property type="match status" value="1"/>
</dbReference>
<name>A0ABQ1YDF7_9BACL</name>
<evidence type="ECO:0000256" key="4">
    <source>
        <dbReference type="ARBA" id="ARBA00023204"/>
    </source>
</evidence>
<dbReference type="RefSeq" id="WP_188537827.1">
    <property type="nucleotide sequence ID" value="NZ_BMFT01000001.1"/>
</dbReference>
<gene>
    <name evidence="6" type="ORF">GCM10008013_17740</name>
</gene>
<organism evidence="6 7">
    <name type="scientific">Paenibacillus segetis</name>
    <dbReference type="NCBI Taxonomy" id="1325360"/>
    <lineage>
        <taxon>Bacteria</taxon>
        <taxon>Bacillati</taxon>
        <taxon>Bacillota</taxon>
        <taxon>Bacilli</taxon>
        <taxon>Bacillales</taxon>
        <taxon>Paenibacillaceae</taxon>
        <taxon>Paenibacillus</taxon>
    </lineage>
</organism>
<evidence type="ECO:0000313" key="6">
    <source>
        <dbReference type="EMBL" id="GGH20397.1"/>
    </source>
</evidence>
<dbReference type="InterPro" id="IPR011257">
    <property type="entry name" value="DNA_glycosylase"/>
</dbReference>
<dbReference type="SMART" id="SM00478">
    <property type="entry name" value="ENDO3c"/>
    <property type="match status" value="1"/>
</dbReference>
<keyword evidence="3" id="KW-0227">DNA damage</keyword>
<evidence type="ECO:0000313" key="7">
    <source>
        <dbReference type="Proteomes" id="UP000659344"/>
    </source>
</evidence>
<dbReference type="CDD" id="cd00056">
    <property type="entry name" value="ENDO3c"/>
    <property type="match status" value="1"/>
</dbReference>
<dbReference type="SUPFAM" id="SSF48150">
    <property type="entry name" value="DNA-glycosylase"/>
    <property type="match status" value="1"/>
</dbReference>
<accession>A0ABQ1YDF7</accession>
<comment type="catalytic activity">
    <reaction evidence="1">
        <text>Hydrolysis of alkylated DNA, releasing 3-methyladenine, 3-methylguanine, 7-methylguanine and 7-methyladenine.</text>
        <dbReference type="EC" id="3.2.2.21"/>
    </reaction>
</comment>
<protein>
    <recommendedName>
        <fullName evidence="2">DNA-3-methyladenine glycosylase II</fullName>
        <ecNumber evidence="2">3.2.2.21</ecNumber>
    </recommendedName>
</protein>
<reference evidence="7" key="1">
    <citation type="journal article" date="2019" name="Int. J. Syst. Evol. Microbiol.">
        <title>The Global Catalogue of Microorganisms (GCM) 10K type strain sequencing project: providing services to taxonomists for standard genome sequencing and annotation.</title>
        <authorList>
            <consortium name="The Broad Institute Genomics Platform"/>
            <consortium name="The Broad Institute Genome Sequencing Center for Infectious Disease"/>
            <person name="Wu L."/>
            <person name="Ma J."/>
        </authorList>
    </citation>
    <scope>NUCLEOTIDE SEQUENCE [LARGE SCALE GENOMIC DNA]</scope>
    <source>
        <strain evidence="7">CGMCC 1.12769</strain>
    </source>
</reference>
<evidence type="ECO:0000259" key="5">
    <source>
        <dbReference type="SMART" id="SM00478"/>
    </source>
</evidence>
<dbReference type="InterPro" id="IPR051912">
    <property type="entry name" value="Alkylbase_DNA_Glycosylase/TA"/>
</dbReference>
<evidence type="ECO:0000256" key="3">
    <source>
        <dbReference type="ARBA" id="ARBA00022763"/>
    </source>
</evidence>
<sequence>MLYLFDVHPNHRDVRELCKDDPILEELVHRIGRIQIPRQSDGFTYIVRTLVGQQLSIKAAATIYQRLEQICGTITPDTVLTASEESLRSAGLSRNKLSYLLNLAEQTKLGALNFELLANMNDEEVIRQLTLIKGVGRWTAEMFLIFYFGRANILSFGDLGLKRASEWLYAEETSDGPSVLQRKQEVWGPHSTIASLYLWEAINIGLLQSGPFRTPLREV</sequence>
<feature type="domain" description="HhH-GPD" evidence="5">
    <location>
        <begin position="51"/>
        <end position="209"/>
    </location>
</feature>
<dbReference type="PANTHER" id="PTHR43003">
    <property type="entry name" value="DNA-3-METHYLADENINE GLYCOSYLASE"/>
    <property type="match status" value="1"/>
</dbReference>
<dbReference type="InterPro" id="IPR003265">
    <property type="entry name" value="HhH-GPD_domain"/>
</dbReference>
<dbReference type="Pfam" id="PF00730">
    <property type="entry name" value="HhH-GPD"/>
    <property type="match status" value="1"/>
</dbReference>
<dbReference type="EMBL" id="BMFT01000001">
    <property type="protein sequence ID" value="GGH20397.1"/>
    <property type="molecule type" value="Genomic_DNA"/>
</dbReference>
<dbReference type="PANTHER" id="PTHR43003:SF5">
    <property type="entry name" value="DNA-3-METHYLADENINE GLYCOSYLASE"/>
    <property type="match status" value="1"/>
</dbReference>
<dbReference type="EC" id="3.2.2.21" evidence="2"/>
<dbReference type="Proteomes" id="UP000659344">
    <property type="component" value="Unassembled WGS sequence"/>
</dbReference>
<proteinExistence type="predicted"/>